<proteinExistence type="predicted"/>
<dbReference type="InterPro" id="IPR027417">
    <property type="entry name" value="P-loop_NTPase"/>
</dbReference>
<feature type="domain" description="Helicase C-terminal" evidence="4">
    <location>
        <begin position="852"/>
        <end position="1011"/>
    </location>
</feature>
<dbReference type="SMART" id="SM00490">
    <property type="entry name" value="HELICc"/>
    <property type="match status" value="1"/>
</dbReference>
<dbReference type="GO" id="GO:0005524">
    <property type="term" value="F:ATP binding"/>
    <property type="evidence" value="ECO:0007669"/>
    <property type="project" value="InterPro"/>
</dbReference>
<dbReference type="EC" id="3.6.4.-" evidence="5"/>
<dbReference type="InterPro" id="IPR022138">
    <property type="entry name" value="DUF3670"/>
</dbReference>
<dbReference type="InterPro" id="IPR049730">
    <property type="entry name" value="SNF2/RAD54-like_C"/>
</dbReference>
<dbReference type="InterPro" id="IPR001650">
    <property type="entry name" value="Helicase_C-like"/>
</dbReference>
<dbReference type="PANTHER" id="PTHR45629">
    <property type="entry name" value="SNF2/RAD54 FAMILY MEMBER"/>
    <property type="match status" value="1"/>
</dbReference>
<protein>
    <submittedName>
        <fullName evidence="5">DEAD/DEAH box helicase</fullName>
        <ecNumber evidence="5">3.6.4.-</ecNumber>
    </submittedName>
</protein>
<feature type="coiled-coil region" evidence="2">
    <location>
        <begin position="442"/>
        <end position="490"/>
    </location>
</feature>
<dbReference type="GO" id="GO:0004386">
    <property type="term" value="F:helicase activity"/>
    <property type="evidence" value="ECO:0007669"/>
    <property type="project" value="UniProtKB-KW"/>
</dbReference>
<evidence type="ECO:0000256" key="1">
    <source>
        <dbReference type="ARBA" id="ARBA00022801"/>
    </source>
</evidence>
<keyword evidence="5" id="KW-0067">ATP-binding</keyword>
<dbReference type="InterPro" id="IPR050496">
    <property type="entry name" value="SNF2_RAD54_helicase_repair"/>
</dbReference>
<dbReference type="SMART" id="SM00487">
    <property type="entry name" value="DEXDc"/>
    <property type="match status" value="1"/>
</dbReference>
<dbReference type="KEGG" id="cpyr:CYJ47_07810"/>
<keyword evidence="2" id="KW-0175">Coiled coil</keyword>
<dbReference type="Pfam" id="PF12419">
    <property type="entry name" value="DUF3670"/>
    <property type="match status" value="1"/>
</dbReference>
<dbReference type="Proteomes" id="UP000234560">
    <property type="component" value="Chromosome"/>
</dbReference>
<keyword evidence="5" id="KW-0547">Nucleotide-binding</keyword>
<dbReference type="AlphaFoldDB" id="A0AAF0YPU0"/>
<name>A0AAF0YPU0_9CORY</name>
<sequence>MTAFKLHGLFSSDAGLRLWIEREAGHKVVTPEKVPEQTFPPAIENLVNRHTFNRGAKVVLLTPKENQASLLIPTAALAPKEAVPFLEEVYAAGISRGNTKDQKDSLAPDLWWLALMVVGLRRFVEAGRVVIRCSWDEDAWWPEWELTRSVEVRTWLSAMQASAPGVLIFNGPNDLAEVVANRWVHWITNAVLEEEANKPRPYDYHPFIRALLGSTPLARFTPRVVSALNKWKDSLRSTSVSMVFMVDEGDADNADEARWVIRNRVREGESGWSPVRVGQYDSGTKQRLHALLDKACRLSSLIDPTRHGRGLARTLDDGDWDVELSTEELVEFVNSDVDLLKAAGFEVLFPRAWTAGKVTAKLKTRASDEAEVRGRANFGLDNLVAYDWHLSVGDTELSDEEMRELIHTSTGLVKIRGTWVNVEGTSLKKVREYMAELAGFDLDSLNAEVEKLADRLFELELDPDSDPSVVEEVRRKLDAAREELERALSADNVQGESSLERMRALALQEVNNKDLEFTGNSWTASLLGSGVHVAPEPVAIPPTVTATLRPYQSRGVDWLHWMSQMNLGAVLADDMGLGKTLQILTLLAIELDRDPERPPTLVIAPTSVISNWKAEAAKFVPSLRVALHHGAKRKSGDELREQVDKLDVLVTSYGTVAKDFMDLARLQWDHVVADEAQAIKNTATVTHKAVRSIHARQRIALTGTPVENRLSEMRAILDFCNPGILGSATFFRNHFAKPIEREDDGSLAERFRALTAPFILRRLKTDPAVIDELPEKFEQVITVKLTKEQAALYQGYVNDVQRKLEEQKMGGIEYKGIVLASLTKIKQICNHPAHFLGDGSTMTHRGRHRSGKVEKLMEIVDNALVSGRRVLIFTQYRVFGTMLQEYLAERTGHDIPFLHGGVPQKKRDQMVQAFQSEGGSPIFILSLKAGGTGLNLTAATEVVHMDRWWNPAVENQATDRAYRIGQRSDVHVYKMVAAGTLEEQIQRVLESKTELAGAVVGTGEGWITELNPQQISELMSYRSEAERTAQDVQRF</sequence>
<dbReference type="InterPro" id="IPR038718">
    <property type="entry name" value="SNF2-like_sf"/>
</dbReference>
<dbReference type="PROSITE" id="PS51192">
    <property type="entry name" value="HELICASE_ATP_BIND_1"/>
    <property type="match status" value="1"/>
</dbReference>
<evidence type="ECO:0000256" key="2">
    <source>
        <dbReference type="SAM" id="Coils"/>
    </source>
</evidence>
<dbReference type="CDD" id="cd18012">
    <property type="entry name" value="DEXQc_arch_SWI2_SNF2"/>
    <property type="match status" value="1"/>
</dbReference>
<gene>
    <name evidence="5" type="ORF">CYJ47_07810</name>
</gene>
<reference evidence="5" key="2">
    <citation type="submission" date="2023-10" db="EMBL/GenBank/DDBJ databases">
        <authorList>
            <person name="Choi B."/>
        </authorList>
    </citation>
    <scope>NUCLEOTIDE SEQUENCE</scope>
    <source>
        <strain evidence="5">UMB0763</strain>
    </source>
</reference>
<dbReference type="SUPFAM" id="SSF52540">
    <property type="entry name" value="P-loop containing nucleoside triphosphate hydrolases"/>
    <property type="match status" value="2"/>
</dbReference>
<evidence type="ECO:0000259" key="4">
    <source>
        <dbReference type="PROSITE" id="PS51194"/>
    </source>
</evidence>
<dbReference type="CDD" id="cd18793">
    <property type="entry name" value="SF2_C_SNF"/>
    <property type="match status" value="1"/>
</dbReference>
<dbReference type="Gene3D" id="3.40.50.300">
    <property type="entry name" value="P-loop containing nucleotide triphosphate hydrolases"/>
    <property type="match status" value="1"/>
</dbReference>
<dbReference type="GO" id="GO:0016787">
    <property type="term" value="F:hydrolase activity"/>
    <property type="evidence" value="ECO:0007669"/>
    <property type="project" value="UniProtKB-KW"/>
</dbReference>
<keyword evidence="1 5" id="KW-0378">Hydrolase</keyword>
<dbReference type="FunFam" id="3.40.50.300:FF:000533">
    <property type="entry name" value="Helicase, Snf2 family"/>
    <property type="match status" value="1"/>
</dbReference>
<dbReference type="InterPro" id="IPR000330">
    <property type="entry name" value="SNF2_N"/>
</dbReference>
<dbReference type="PANTHER" id="PTHR45629:SF7">
    <property type="entry name" value="DNA EXCISION REPAIR PROTEIN ERCC-6-RELATED"/>
    <property type="match status" value="1"/>
</dbReference>
<dbReference type="RefSeq" id="WP_101678081.1">
    <property type="nucleotide sequence ID" value="NZ_CP136958.1"/>
</dbReference>
<evidence type="ECO:0000313" key="6">
    <source>
        <dbReference type="Proteomes" id="UP000234560"/>
    </source>
</evidence>
<keyword evidence="5" id="KW-0347">Helicase</keyword>
<feature type="domain" description="Helicase ATP-binding" evidence="3">
    <location>
        <begin position="560"/>
        <end position="723"/>
    </location>
</feature>
<accession>A0AAF0YPU0</accession>
<dbReference type="Pfam" id="PF00271">
    <property type="entry name" value="Helicase_C"/>
    <property type="match status" value="1"/>
</dbReference>
<dbReference type="InterPro" id="IPR014001">
    <property type="entry name" value="Helicase_ATP-bd"/>
</dbReference>
<dbReference type="Gene3D" id="3.40.50.10810">
    <property type="entry name" value="Tandem AAA-ATPase domain"/>
    <property type="match status" value="1"/>
</dbReference>
<organism evidence="5 6">
    <name type="scientific">Corynebacterium pyruviciproducens</name>
    <dbReference type="NCBI Taxonomy" id="598660"/>
    <lineage>
        <taxon>Bacteria</taxon>
        <taxon>Bacillati</taxon>
        <taxon>Actinomycetota</taxon>
        <taxon>Actinomycetes</taxon>
        <taxon>Mycobacteriales</taxon>
        <taxon>Corynebacteriaceae</taxon>
        <taxon>Corynebacterium</taxon>
    </lineage>
</organism>
<dbReference type="Pfam" id="PF00176">
    <property type="entry name" value="SNF2-rel_dom"/>
    <property type="match status" value="1"/>
</dbReference>
<dbReference type="EMBL" id="CP136958">
    <property type="protein sequence ID" value="WOT01195.1"/>
    <property type="molecule type" value="Genomic_DNA"/>
</dbReference>
<evidence type="ECO:0000259" key="3">
    <source>
        <dbReference type="PROSITE" id="PS51192"/>
    </source>
</evidence>
<evidence type="ECO:0000313" key="5">
    <source>
        <dbReference type="EMBL" id="WOT01195.1"/>
    </source>
</evidence>
<reference evidence="5" key="1">
    <citation type="submission" date="2017-12" db="EMBL/GenBank/DDBJ databases">
        <authorList>
            <person name="Thomas-White K."/>
            <person name="Wolfe A.J."/>
        </authorList>
    </citation>
    <scope>NUCLEOTIDE SEQUENCE</scope>
    <source>
        <strain evidence="5">UMB0763</strain>
    </source>
</reference>
<dbReference type="PROSITE" id="PS51194">
    <property type="entry name" value="HELICASE_CTER"/>
    <property type="match status" value="1"/>
</dbReference>
<dbReference type="GO" id="GO:0015616">
    <property type="term" value="F:DNA translocase activity"/>
    <property type="evidence" value="ECO:0007669"/>
    <property type="project" value="TreeGrafter"/>
</dbReference>